<proteinExistence type="predicted"/>
<evidence type="ECO:0000259" key="1">
    <source>
        <dbReference type="Pfam" id="PF04149"/>
    </source>
</evidence>
<evidence type="ECO:0000313" key="3">
    <source>
        <dbReference type="Proteomes" id="UP000281594"/>
    </source>
</evidence>
<sequence length="66" mass="6994">MSAPTQWRKSTFSGGQGPDCVEVARDAHAVHIRESDQPGTILTSTTTRLAAFIVSVKAGDLDHLTG</sequence>
<organism evidence="2 3">
    <name type="scientific">Streptomyces rapamycinicus (strain ATCC 29253 / DSM 41530 / NRRL 5491 / AYB-994)</name>
    <name type="common">Streptomyces hygroscopicus (strain ATCC 29253)</name>
    <dbReference type="NCBI Taxonomy" id="1343740"/>
    <lineage>
        <taxon>Bacteria</taxon>
        <taxon>Bacillati</taxon>
        <taxon>Actinomycetota</taxon>
        <taxon>Actinomycetes</taxon>
        <taxon>Kitasatosporales</taxon>
        <taxon>Streptomycetaceae</taxon>
        <taxon>Streptomyces</taxon>
        <taxon>Streptomyces violaceusniger group</taxon>
    </lineage>
</organism>
<dbReference type="Pfam" id="PF04149">
    <property type="entry name" value="DUF397"/>
    <property type="match status" value="1"/>
</dbReference>
<dbReference type="EMBL" id="QYCY01000001">
    <property type="protein sequence ID" value="RLV79194.1"/>
    <property type="molecule type" value="Genomic_DNA"/>
</dbReference>
<dbReference type="RefSeq" id="WP_148717786.1">
    <property type="nucleotide sequence ID" value="NC_022785.1"/>
</dbReference>
<protein>
    <recommendedName>
        <fullName evidence="1">DUF397 domain-containing protein</fullName>
    </recommendedName>
</protein>
<comment type="caution">
    <text evidence="2">The sequence shown here is derived from an EMBL/GenBank/DDBJ whole genome shotgun (WGS) entry which is preliminary data.</text>
</comment>
<dbReference type="AlphaFoldDB" id="A0A3L8RHP4"/>
<feature type="domain" description="DUF397" evidence="1">
    <location>
        <begin position="5"/>
        <end position="57"/>
    </location>
</feature>
<name>A0A3L8RHP4_STRRN</name>
<reference evidence="2 3" key="1">
    <citation type="journal article" date="2018" name="J. Biol. Chem.">
        <title>Discovery of the actinoplanic acid pathway in Streptomyces rapamycinicus reveals a genetically conserved synergism with rapamycin.</title>
        <authorList>
            <person name="Mrak P."/>
            <person name="Krastel P."/>
            <person name="Pivk Lukancic P."/>
            <person name="Tao J."/>
            <person name="Pistorius D."/>
            <person name="Moore C.M."/>
        </authorList>
    </citation>
    <scope>NUCLEOTIDE SEQUENCE [LARGE SCALE GENOMIC DNA]</scope>
    <source>
        <strain evidence="2 3">NRRL 5491</strain>
    </source>
</reference>
<evidence type="ECO:0000313" key="2">
    <source>
        <dbReference type="EMBL" id="RLV79194.1"/>
    </source>
</evidence>
<dbReference type="InterPro" id="IPR007278">
    <property type="entry name" value="DUF397"/>
</dbReference>
<accession>A0A3L8RHP4</accession>
<gene>
    <name evidence="2" type="ORF">D3C57_112455</name>
</gene>
<dbReference type="STRING" id="1343740.M271_31215"/>
<dbReference type="Proteomes" id="UP000281594">
    <property type="component" value="Unassembled WGS sequence"/>
</dbReference>